<name>A0A4Z2H117_9TELE</name>
<dbReference type="Proteomes" id="UP000314294">
    <property type="component" value="Unassembled WGS sequence"/>
</dbReference>
<reference evidence="1 2" key="1">
    <citation type="submission" date="2019-03" db="EMBL/GenBank/DDBJ databases">
        <title>First draft genome of Liparis tanakae, snailfish: a comprehensive survey of snailfish specific genes.</title>
        <authorList>
            <person name="Kim W."/>
            <person name="Song I."/>
            <person name="Jeong J.-H."/>
            <person name="Kim D."/>
            <person name="Kim S."/>
            <person name="Ryu S."/>
            <person name="Song J.Y."/>
            <person name="Lee S.K."/>
        </authorList>
    </citation>
    <scope>NUCLEOTIDE SEQUENCE [LARGE SCALE GENOMIC DNA]</scope>
    <source>
        <tissue evidence="1">Muscle</tissue>
    </source>
</reference>
<organism evidence="1 2">
    <name type="scientific">Liparis tanakae</name>
    <name type="common">Tanaka's snailfish</name>
    <dbReference type="NCBI Taxonomy" id="230148"/>
    <lineage>
        <taxon>Eukaryota</taxon>
        <taxon>Metazoa</taxon>
        <taxon>Chordata</taxon>
        <taxon>Craniata</taxon>
        <taxon>Vertebrata</taxon>
        <taxon>Euteleostomi</taxon>
        <taxon>Actinopterygii</taxon>
        <taxon>Neopterygii</taxon>
        <taxon>Teleostei</taxon>
        <taxon>Neoteleostei</taxon>
        <taxon>Acanthomorphata</taxon>
        <taxon>Eupercaria</taxon>
        <taxon>Perciformes</taxon>
        <taxon>Cottioidei</taxon>
        <taxon>Cottales</taxon>
        <taxon>Liparidae</taxon>
        <taxon>Liparis</taxon>
    </lineage>
</organism>
<keyword evidence="2" id="KW-1185">Reference proteome</keyword>
<dbReference type="EMBL" id="SRLO01000362">
    <property type="protein sequence ID" value="TNN59150.1"/>
    <property type="molecule type" value="Genomic_DNA"/>
</dbReference>
<protein>
    <submittedName>
        <fullName evidence="1">Uncharacterized protein</fullName>
    </submittedName>
</protein>
<accession>A0A4Z2H117</accession>
<evidence type="ECO:0000313" key="2">
    <source>
        <dbReference type="Proteomes" id="UP000314294"/>
    </source>
</evidence>
<dbReference type="AlphaFoldDB" id="A0A4Z2H117"/>
<proteinExistence type="predicted"/>
<evidence type="ECO:0000313" key="1">
    <source>
        <dbReference type="EMBL" id="TNN59150.1"/>
    </source>
</evidence>
<sequence>MRLVVCSREEALTDTLPGVSVEAGAVVALQSSVAVAGEHLRAGLASLPGAHLAAPAAIRHQWDPCGALGGRTGAEAGSVAPLAQHLQGGHMGTGTPAAGDKGIVLTKGHHLTYMGLWSLPCLQRRVYMCRCERNLRFCCSHRVCWAGPPTHMVAAACRLLFVLLTIG</sequence>
<comment type="caution">
    <text evidence="1">The sequence shown here is derived from an EMBL/GenBank/DDBJ whole genome shotgun (WGS) entry which is preliminary data.</text>
</comment>
<gene>
    <name evidence="1" type="ORF">EYF80_030600</name>
</gene>